<dbReference type="InterPro" id="IPR036249">
    <property type="entry name" value="Thioredoxin-like_sf"/>
</dbReference>
<gene>
    <name evidence="1" type="ORF">ENSA7_28950</name>
</gene>
<proteinExistence type="predicted"/>
<accession>A0A2S9YQ58</accession>
<dbReference type="EMBL" id="PVNL01000057">
    <property type="protein sequence ID" value="PRQ07189.1"/>
    <property type="molecule type" value="Genomic_DNA"/>
</dbReference>
<dbReference type="AlphaFoldDB" id="A0A2S9YQ58"/>
<protein>
    <submittedName>
        <fullName evidence="1">Sucrase/ferredoxin-like protein</fullName>
    </submittedName>
</protein>
<dbReference type="OrthoDB" id="3399139at2"/>
<name>A0A2S9YQ58_9BACT</name>
<evidence type="ECO:0000313" key="2">
    <source>
        <dbReference type="Proteomes" id="UP000238823"/>
    </source>
</evidence>
<dbReference type="Pfam" id="PF06999">
    <property type="entry name" value="Suc_Fer-like"/>
    <property type="match status" value="1"/>
</dbReference>
<organism evidence="1 2">
    <name type="scientific">Enhygromyxa salina</name>
    <dbReference type="NCBI Taxonomy" id="215803"/>
    <lineage>
        <taxon>Bacteria</taxon>
        <taxon>Pseudomonadati</taxon>
        <taxon>Myxococcota</taxon>
        <taxon>Polyangia</taxon>
        <taxon>Nannocystales</taxon>
        <taxon>Nannocystaceae</taxon>
        <taxon>Enhygromyxa</taxon>
    </lineage>
</organism>
<reference evidence="1 2" key="1">
    <citation type="submission" date="2018-03" db="EMBL/GenBank/DDBJ databases">
        <title>Draft Genome Sequences of the Obligatory Marine Myxobacteria Enhygromyxa salina SWB007.</title>
        <authorList>
            <person name="Poehlein A."/>
            <person name="Moghaddam J.A."/>
            <person name="Harms H."/>
            <person name="Alanjari M."/>
            <person name="Koenig G.M."/>
            <person name="Daniel R."/>
            <person name="Schaeberle T.F."/>
        </authorList>
    </citation>
    <scope>NUCLEOTIDE SEQUENCE [LARGE SCALE GENOMIC DNA]</scope>
    <source>
        <strain evidence="1 2">SWB007</strain>
    </source>
</reference>
<dbReference type="SUPFAM" id="SSF52833">
    <property type="entry name" value="Thioredoxin-like"/>
    <property type="match status" value="1"/>
</dbReference>
<comment type="caution">
    <text evidence="1">The sequence shown here is derived from an EMBL/GenBank/DDBJ whole genome shotgun (WGS) entry which is preliminary data.</text>
</comment>
<evidence type="ECO:0000313" key="1">
    <source>
        <dbReference type="EMBL" id="PRQ07189.1"/>
    </source>
</evidence>
<dbReference type="Gene3D" id="3.40.30.10">
    <property type="entry name" value="Glutaredoxin"/>
    <property type="match status" value="1"/>
</dbReference>
<dbReference type="Proteomes" id="UP000238823">
    <property type="component" value="Unassembled WGS sequence"/>
</dbReference>
<sequence length="312" mass="34438">MLRPMATTVGFCRELAIAEPLAGTGNDAIQRWILVEDCGPWGAKVPRDTELPAATREWLLARDAEPHTRVQLIRRPRTRTGSLAKVFVASTPADPSARRLVELEVPLEHIPNLDPDALLAQAPAHDPDDLAALYLVCTHGTRDRCCAKWGMSMFEALRAHAGERVWQCSHLGGHRFAPTFLTLPSGLLWGRVELADLDELRAGLAAGRLSRLSKLRGRCCHPRVVQAAECLLRERESLLEDAALTFVEVQTLADQVEQVWFEHRSGQGRERVGVTIETALGVATPGSCGDPLEQRRHFQLCAITRPGPITPR</sequence>
<dbReference type="InterPro" id="IPR009737">
    <property type="entry name" value="Aim32/Apd1-like"/>
</dbReference>